<dbReference type="Proteomes" id="UP000318297">
    <property type="component" value="Unassembled WGS sequence"/>
</dbReference>
<reference evidence="2 3" key="1">
    <citation type="submission" date="2019-06" db="EMBL/GenBank/DDBJ databases">
        <title>Sequencing the genomes of 1000 actinobacteria strains.</title>
        <authorList>
            <person name="Klenk H.-P."/>
        </authorList>
    </citation>
    <scope>NUCLEOTIDE SEQUENCE [LARGE SCALE GENOMIC DNA]</scope>
    <source>
        <strain evidence="2 3">DSM 19560</strain>
    </source>
</reference>
<dbReference type="InterPro" id="IPR029068">
    <property type="entry name" value="Glyas_Bleomycin-R_OHBP_Dase"/>
</dbReference>
<dbReference type="EMBL" id="VIVQ01000001">
    <property type="protein sequence ID" value="TWE11291.1"/>
    <property type="molecule type" value="Genomic_DNA"/>
</dbReference>
<evidence type="ECO:0000313" key="3">
    <source>
        <dbReference type="Proteomes" id="UP000318297"/>
    </source>
</evidence>
<dbReference type="Pfam" id="PF13468">
    <property type="entry name" value="Glyoxalase_3"/>
    <property type="match status" value="1"/>
</dbReference>
<organism evidence="2 3">
    <name type="scientific">Rudaeicoccus suwonensis</name>
    <dbReference type="NCBI Taxonomy" id="657409"/>
    <lineage>
        <taxon>Bacteria</taxon>
        <taxon>Bacillati</taxon>
        <taxon>Actinomycetota</taxon>
        <taxon>Actinomycetes</taxon>
        <taxon>Micrococcales</taxon>
        <taxon>Dermacoccaceae</taxon>
        <taxon>Rudaeicoccus</taxon>
    </lineage>
</organism>
<dbReference type="AlphaFoldDB" id="A0A561E6R3"/>
<gene>
    <name evidence="2" type="ORF">BKA23_0053</name>
</gene>
<dbReference type="Gene3D" id="3.10.180.10">
    <property type="entry name" value="2,3-Dihydroxybiphenyl 1,2-Dioxygenase, domain 1"/>
    <property type="match status" value="1"/>
</dbReference>
<dbReference type="PANTHER" id="PTHR40265">
    <property type="entry name" value="BLL2707 PROTEIN"/>
    <property type="match status" value="1"/>
</dbReference>
<accession>A0A561E6R3</accession>
<dbReference type="PANTHER" id="PTHR40265:SF1">
    <property type="entry name" value="GLYOXALASE-LIKE DOMAIN-CONTAINING PROTEIN"/>
    <property type="match status" value="1"/>
</dbReference>
<sequence>MKLSGSGPPASDHRATKWHDQHMRVDHLVFAAEPDGLVATAKRLGDALGVEPSDGGVHPRFGTRNSVIPLLRHRFVEVVEVLDHPASDKAPFGQAVRARSEAGGGWLGWVVEVDDISGPEKLLGRQAAPGNRHRPDGTEITWKQLGVRGVISDPQVPFFIEWTPGQDHPSSVGTTTASLQGLQIVGSPDRIREWLGLMGEPGVDREDWEPELEFNFVAKHGTPGLMSVTFRTADGSVTI</sequence>
<dbReference type="InterPro" id="IPR025870">
    <property type="entry name" value="Glyoxalase-like_dom"/>
</dbReference>
<proteinExistence type="predicted"/>
<name>A0A561E6R3_9MICO</name>
<keyword evidence="3" id="KW-1185">Reference proteome</keyword>
<protein>
    <submittedName>
        <fullName evidence="2">Glyoxalase-like protein</fullName>
    </submittedName>
</protein>
<evidence type="ECO:0000259" key="1">
    <source>
        <dbReference type="Pfam" id="PF13468"/>
    </source>
</evidence>
<feature type="domain" description="Glyoxalase-like" evidence="1">
    <location>
        <begin position="25"/>
        <end position="195"/>
    </location>
</feature>
<comment type="caution">
    <text evidence="2">The sequence shown here is derived from an EMBL/GenBank/DDBJ whole genome shotgun (WGS) entry which is preliminary data.</text>
</comment>
<evidence type="ECO:0000313" key="2">
    <source>
        <dbReference type="EMBL" id="TWE11291.1"/>
    </source>
</evidence>